<name>A0ABN3Z822_BACA1</name>
<proteinExistence type="predicted"/>
<dbReference type="EMBL" id="CP002207">
    <property type="protein sequence ID" value="ADP31687.1"/>
    <property type="molecule type" value="Genomic_DNA"/>
</dbReference>
<dbReference type="Proteomes" id="UP000006867">
    <property type="component" value="Chromosome"/>
</dbReference>
<protein>
    <submittedName>
        <fullName evidence="1">Uncharacterized protein</fullName>
    </submittedName>
</protein>
<reference evidence="1 2" key="1">
    <citation type="journal article" date="2011" name="Front. Microbiol.">
        <title>Genomic signatures of strain selection and enhancement in Bacillus atrophaeus var. globigii, a historical biowarfare simulant.</title>
        <authorList>
            <person name="Gibbons H.S."/>
            <person name="Broomall S.M."/>
            <person name="McNew L.A."/>
            <person name="Daligault H."/>
            <person name="Chapman C."/>
            <person name="Bruce D."/>
            <person name="Karavis M."/>
            <person name="Krepps M."/>
            <person name="McGregor P.A."/>
            <person name="Hong C."/>
            <person name="Park K.H."/>
            <person name="Akmal A."/>
            <person name="Feldman A."/>
            <person name="Lin J.S."/>
            <person name="Chang W.E."/>
            <person name="Higgs B.W."/>
            <person name="Demirev P."/>
            <person name="Lindquist J."/>
            <person name="Liem A."/>
            <person name="Fochler E."/>
            <person name="Read T.D."/>
            <person name="Tapia R."/>
            <person name="Johnson S."/>
            <person name="Bishop-Lilly K.A."/>
            <person name="Detter C."/>
            <person name="Han C."/>
            <person name="Sozhamannan S."/>
            <person name="Rosenzweig C.N."/>
            <person name="Skowronski E.W."/>
        </authorList>
    </citation>
    <scope>NUCLEOTIDE SEQUENCE [LARGE SCALE GENOMIC DNA]</scope>
    <source>
        <strain evidence="1 2">1942</strain>
    </source>
</reference>
<keyword evidence="2" id="KW-1185">Reference proteome</keyword>
<gene>
    <name evidence="1" type="ordered locus">BATR1942_03665</name>
</gene>
<evidence type="ECO:0000313" key="1">
    <source>
        <dbReference type="EMBL" id="ADP31687.1"/>
    </source>
</evidence>
<sequence>MRLLGDEEVKDLNNNTVSEIKEYAYAIGPNAKLVTMKS</sequence>
<accession>A0ABN3Z822</accession>
<organism evidence="1 2">
    <name type="scientific">Bacillus atrophaeus (strain 1942)</name>
    <dbReference type="NCBI Taxonomy" id="720555"/>
    <lineage>
        <taxon>Bacteria</taxon>
        <taxon>Bacillati</taxon>
        <taxon>Bacillota</taxon>
        <taxon>Bacilli</taxon>
        <taxon>Bacillales</taxon>
        <taxon>Bacillaceae</taxon>
        <taxon>Bacillus</taxon>
    </lineage>
</organism>
<evidence type="ECO:0000313" key="2">
    <source>
        <dbReference type="Proteomes" id="UP000006867"/>
    </source>
</evidence>